<comment type="caution">
    <text evidence="1">The sequence shown here is derived from an EMBL/GenBank/DDBJ whole genome shotgun (WGS) entry which is preliminary data.</text>
</comment>
<sequence length="100" mass="11638">MTTPSTPRPQEVEILFHARREGPFLYPNLDELRHRHRGSESQEYIIGSTHSHFFCEGNKRSHGLYPGLQEFQVKRNPYRVRKLPMSEGDSAFVQQALSKV</sequence>
<keyword evidence="2" id="KW-1185">Reference proteome</keyword>
<dbReference type="EMBL" id="JARKIB010000158">
    <property type="protein sequence ID" value="KAJ7730590.1"/>
    <property type="molecule type" value="Genomic_DNA"/>
</dbReference>
<name>A0AAD7HXT3_9AGAR</name>
<organism evidence="1 2">
    <name type="scientific">Mycena metata</name>
    <dbReference type="NCBI Taxonomy" id="1033252"/>
    <lineage>
        <taxon>Eukaryota</taxon>
        <taxon>Fungi</taxon>
        <taxon>Dikarya</taxon>
        <taxon>Basidiomycota</taxon>
        <taxon>Agaricomycotina</taxon>
        <taxon>Agaricomycetes</taxon>
        <taxon>Agaricomycetidae</taxon>
        <taxon>Agaricales</taxon>
        <taxon>Marasmiineae</taxon>
        <taxon>Mycenaceae</taxon>
        <taxon>Mycena</taxon>
    </lineage>
</organism>
<protein>
    <submittedName>
        <fullName evidence="1">Uncharacterized protein</fullName>
    </submittedName>
</protein>
<evidence type="ECO:0000313" key="2">
    <source>
        <dbReference type="Proteomes" id="UP001215598"/>
    </source>
</evidence>
<reference evidence="1" key="1">
    <citation type="submission" date="2023-03" db="EMBL/GenBank/DDBJ databases">
        <title>Massive genome expansion in bonnet fungi (Mycena s.s.) driven by repeated elements and novel gene families across ecological guilds.</title>
        <authorList>
            <consortium name="Lawrence Berkeley National Laboratory"/>
            <person name="Harder C.B."/>
            <person name="Miyauchi S."/>
            <person name="Viragh M."/>
            <person name="Kuo A."/>
            <person name="Thoen E."/>
            <person name="Andreopoulos B."/>
            <person name="Lu D."/>
            <person name="Skrede I."/>
            <person name="Drula E."/>
            <person name="Henrissat B."/>
            <person name="Morin E."/>
            <person name="Kohler A."/>
            <person name="Barry K."/>
            <person name="LaButti K."/>
            <person name="Morin E."/>
            <person name="Salamov A."/>
            <person name="Lipzen A."/>
            <person name="Mereny Z."/>
            <person name="Hegedus B."/>
            <person name="Baldrian P."/>
            <person name="Stursova M."/>
            <person name="Weitz H."/>
            <person name="Taylor A."/>
            <person name="Grigoriev I.V."/>
            <person name="Nagy L.G."/>
            <person name="Martin F."/>
            <person name="Kauserud H."/>
        </authorList>
    </citation>
    <scope>NUCLEOTIDE SEQUENCE</scope>
    <source>
        <strain evidence="1">CBHHK182m</strain>
    </source>
</reference>
<accession>A0AAD7HXT3</accession>
<dbReference type="Proteomes" id="UP001215598">
    <property type="component" value="Unassembled WGS sequence"/>
</dbReference>
<dbReference type="AlphaFoldDB" id="A0AAD7HXT3"/>
<proteinExistence type="predicted"/>
<gene>
    <name evidence="1" type="ORF">B0H16DRAFT_1469560</name>
</gene>
<evidence type="ECO:0000313" key="1">
    <source>
        <dbReference type="EMBL" id="KAJ7730590.1"/>
    </source>
</evidence>